<gene>
    <name evidence="2" type="ORF">CW354_17970</name>
</gene>
<dbReference type="EMBL" id="PJCH01000015">
    <property type="protein sequence ID" value="PQA86238.1"/>
    <property type="molecule type" value="Genomic_DNA"/>
</dbReference>
<dbReference type="GO" id="GO:0016790">
    <property type="term" value="F:thiolester hydrolase activity"/>
    <property type="evidence" value="ECO:0007669"/>
    <property type="project" value="UniProtKB-ARBA"/>
</dbReference>
<comment type="caution">
    <text evidence="2">The sequence shown here is derived from an EMBL/GenBank/DDBJ whole genome shotgun (WGS) entry which is preliminary data.</text>
</comment>
<sequence>MTQFANLPLRQWFRFDVEETENGALYSTSPDDAHFGNPLIKALRGGVVSTFLELAALHELRRALGFDPAGEAININVEYLKSVRLSPLFARAHIAKAGLRRLQGKASLRSTGKSGC</sequence>
<dbReference type="Proteomes" id="UP000239504">
    <property type="component" value="Unassembled WGS sequence"/>
</dbReference>
<reference evidence="2 3" key="1">
    <citation type="submission" date="2017-12" db="EMBL/GenBank/DDBJ databases">
        <authorList>
            <person name="Hurst M.R.H."/>
        </authorList>
    </citation>
    <scope>NUCLEOTIDE SEQUENCE [LARGE SCALE GENOMIC DNA]</scope>
    <source>
        <strain evidence="2 3">SY-3-19</strain>
    </source>
</reference>
<evidence type="ECO:0000313" key="3">
    <source>
        <dbReference type="Proteomes" id="UP000239504"/>
    </source>
</evidence>
<evidence type="ECO:0000259" key="1">
    <source>
        <dbReference type="Pfam" id="PF03061"/>
    </source>
</evidence>
<dbReference type="InterPro" id="IPR006683">
    <property type="entry name" value="Thioestr_dom"/>
</dbReference>
<dbReference type="InterPro" id="IPR029069">
    <property type="entry name" value="HotDog_dom_sf"/>
</dbReference>
<dbReference type="Gene3D" id="3.10.129.10">
    <property type="entry name" value="Hotdog Thioesterase"/>
    <property type="match status" value="1"/>
</dbReference>
<evidence type="ECO:0000313" key="2">
    <source>
        <dbReference type="EMBL" id="PQA86238.1"/>
    </source>
</evidence>
<dbReference type="Pfam" id="PF03061">
    <property type="entry name" value="4HBT"/>
    <property type="match status" value="1"/>
</dbReference>
<dbReference type="AlphaFoldDB" id="A0A2S7K1C3"/>
<dbReference type="SUPFAM" id="SSF54637">
    <property type="entry name" value="Thioesterase/thiol ester dehydrase-isomerase"/>
    <property type="match status" value="1"/>
</dbReference>
<organism evidence="2 3">
    <name type="scientific">Hyphococcus luteus</name>
    <dbReference type="NCBI Taxonomy" id="2058213"/>
    <lineage>
        <taxon>Bacteria</taxon>
        <taxon>Pseudomonadati</taxon>
        <taxon>Pseudomonadota</taxon>
        <taxon>Alphaproteobacteria</taxon>
        <taxon>Parvularculales</taxon>
        <taxon>Parvularculaceae</taxon>
        <taxon>Hyphococcus</taxon>
    </lineage>
</organism>
<proteinExistence type="predicted"/>
<dbReference type="OrthoDB" id="9813158at2"/>
<dbReference type="RefSeq" id="WP_104831450.1">
    <property type="nucleotide sequence ID" value="NZ_PJCH01000015.1"/>
</dbReference>
<keyword evidence="3" id="KW-1185">Reference proteome</keyword>
<accession>A0A2S7K1C3</accession>
<dbReference type="CDD" id="cd03443">
    <property type="entry name" value="PaaI_thioesterase"/>
    <property type="match status" value="1"/>
</dbReference>
<feature type="domain" description="Thioesterase" evidence="1">
    <location>
        <begin position="45"/>
        <end position="102"/>
    </location>
</feature>
<name>A0A2S7K1C3_9PROT</name>
<protein>
    <recommendedName>
        <fullName evidence="1">Thioesterase domain-containing protein</fullName>
    </recommendedName>
</protein>